<dbReference type="GO" id="GO:0090729">
    <property type="term" value="F:toxin activity"/>
    <property type="evidence" value="ECO:0007669"/>
    <property type="project" value="UniProtKB-KW"/>
</dbReference>
<evidence type="ECO:0000256" key="6">
    <source>
        <dbReference type="HAMAP-Rule" id="MF_00265"/>
    </source>
</evidence>
<dbReference type="InterPro" id="IPR051749">
    <property type="entry name" value="PINc/VapC_TA_RNase"/>
</dbReference>
<proteinExistence type="inferred from homology"/>
<dbReference type="PANTHER" id="PTHR42740">
    <property type="entry name" value="RIBONUCLEASE VAPC3"/>
    <property type="match status" value="1"/>
</dbReference>
<dbReference type="InterPro" id="IPR022907">
    <property type="entry name" value="VapC_family"/>
</dbReference>
<keyword evidence="2 6" id="KW-0540">Nuclease</keyword>
<feature type="binding site" evidence="6">
    <location>
        <position position="103"/>
    </location>
    <ligand>
        <name>Mg(2+)</name>
        <dbReference type="ChEBI" id="CHEBI:18420"/>
    </ligand>
</feature>
<protein>
    <recommendedName>
        <fullName evidence="6">Ribonuclease VapC</fullName>
        <shortName evidence="6">RNase VapC</shortName>
        <ecNumber evidence="6">3.1.-.-</ecNumber>
    </recommendedName>
    <alternativeName>
        <fullName evidence="6">Toxin VapC</fullName>
    </alternativeName>
</protein>
<accession>A0A0B2B5B9</accession>
<name>A0A0B2B5B9_9ACTN</name>
<dbReference type="InterPro" id="IPR002716">
    <property type="entry name" value="PIN_dom"/>
</dbReference>
<evidence type="ECO:0000256" key="5">
    <source>
        <dbReference type="ARBA" id="ARBA00022842"/>
    </source>
</evidence>
<dbReference type="EC" id="3.1.-.-" evidence="6"/>
<dbReference type="HAMAP" id="MF_00265">
    <property type="entry name" value="VapC_Nob1"/>
    <property type="match status" value="1"/>
</dbReference>
<keyword evidence="4 6" id="KW-0378">Hydrolase</keyword>
<dbReference type="Proteomes" id="UP000230842">
    <property type="component" value="Unassembled WGS sequence"/>
</dbReference>
<keyword evidence="1 6" id="KW-1277">Toxin-antitoxin system</keyword>
<evidence type="ECO:0000313" key="9">
    <source>
        <dbReference type="Proteomes" id="UP000230842"/>
    </source>
</evidence>
<dbReference type="GO" id="GO:0000287">
    <property type="term" value="F:magnesium ion binding"/>
    <property type="evidence" value="ECO:0007669"/>
    <property type="project" value="UniProtKB-UniRule"/>
</dbReference>
<dbReference type="GO" id="GO:0004540">
    <property type="term" value="F:RNA nuclease activity"/>
    <property type="evidence" value="ECO:0007669"/>
    <property type="project" value="InterPro"/>
</dbReference>
<dbReference type="EMBL" id="PGEZ01000002">
    <property type="protein sequence ID" value="PJJ54316.1"/>
    <property type="molecule type" value="Genomic_DNA"/>
</dbReference>
<dbReference type="SUPFAM" id="SSF88723">
    <property type="entry name" value="PIN domain-like"/>
    <property type="match status" value="1"/>
</dbReference>
<dbReference type="AlphaFoldDB" id="A0A0B2B5B9"/>
<keyword evidence="6" id="KW-0800">Toxin</keyword>
<reference evidence="8 9" key="1">
    <citation type="submission" date="2017-11" db="EMBL/GenBank/DDBJ databases">
        <title>Genomic Encyclopedia of Archaeal and Bacterial Type Strains, Phase II (KMG-II): From Individual Species to Whole Genera.</title>
        <authorList>
            <person name="Goeker M."/>
        </authorList>
    </citation>
    <scope>NUCLEOTIDE SEQUENCE [LARGE SCALE GENOMIC DNA]</scope>
    <source>
        <strain evidence="8 9">DSM 27763</strain>
    </source>
</reference>
<feature type="domain" description="PIN" evidence="7">
    <location>
        <begin position="3"/>
        <end position="128"/>
    </location>
</feature>
<comment type="cofactor">
    <cofactor evidence="6">
        <name>Mg(2+)</name>
        <dbReference type="ChEBI" id="CHEBI:18420"/>
    </cofactor>
</comment>
<organism evidence="8 9">
    <name type="scientific">Mumia flava</name>
    <dbReference type="NCBI Taxonomy" id="1348852"/>
    <lineage>
        <taxon>Bacteria</taxon>
        <taxon>Bacillati</taxon>
        <taxon>Actinomycetota</taxon>
        <taxon>Actinomycetes</taxon>
        <taxon>Propionibacteriales</taxon>
        <taxon>Nocardioidaceae</taxon>
        <taxon>Mumia</taxon>
    </lineage>
</organism>
<evidence type="ECO:0000256" key="2">
    <source>
        <dbReference type="ARBA" id="ARBA00022722"/>
    </source>
</evidence>
<dbReference type="InterPro" id="IPR029060">
    <property type="entry name" value="PIN-like_dom_sf"/>
</dbReference>
<keyword evidence="9" id="KW-1185">Reference proteome</keyword>
<evidence type="ECO:0000256" key="1">
    <source>
        <dbReference type="ARBA" id="ARBA00022649"/>
    </source>
</evidence>
<sequence>MNLIDTSAWIDYLRGTGSRAAATVHALIEGSGPTASAQSIVCCEPIAMELLAGADRDVVHDRLEIMVNGLPTLRLEPDLDYRSAASIFRAVRRSGRTVRSLNDCLIAAIAIRNDATLVHKDAAFEAIADVTSLRARSLR</sequence>
<comment type="function">
    <text evidence="6">Toxic component of a toxin-antitoxin (TA) system. An RNase.</text>
</comment>
<dbReference type="RefSeq" id="WP_039365048.1">
    <property type="nucleotide sequence ID" value="NZ_PGEZ01000002.1"/>
</dbReference>
<dbReference type="GO" id="GO:0016787">
    <property type="term" value="F:hydrolase activity"/>
    <property type="evidence" value="ECO:0007669"/>
    <property type="project" value="UniProtKB-KW"/>
</dbReference>
<feature type="binding site" evidence="6">
    <location>
        <position position="5"/>
    </location>
    <ligand>
        <name>Mg(2+)</name>
        <dbReference type="ChEBI" id="CHEBI:18420"/>
    </ligand>
</feature>
<evidence type="ECO:0000256" key="3">
    <source>
        <dbReference type="ARBA" id="ARBA00022723"/>
    </source>
</evidence>
<evidence type="ECO:0000313" key="8">
    <source>
        <dbReference type="EMBL" id="PJJ54316.1"/>
    </source>
</evidence>
<evidence type="ECO:0000259" key="7">
    <source>
        <dbReference type="Pfam" id="PF01850"/>
    </source>
</evidence>
<dbReference type="Gene3D" id="3.40.50.1010">
    <property type="entry name" value="5'-nuclease"/>
    <property type="match status" value="1"/>
</dbReference>
<dbReference type="PANTHER" id="PTHR42740:SF1">
    <property type="entry name" value="RIBONUCLEASE VAPC3"/>
    <property type="match status" value="1"/>
</dbReference>
<evidence type="ECO:0000256" key="4">
    <source>
        <dbReference type="ARBA" id="ARBA00022801"/>
    </source>
</evidence>
<comment type="similarity">
    <text evidence="6">Belongs to the PINc/VapC protein family.</text>
</comment>
<keyword evidence="5 6" id="KW-0460">Magnesium</keyword>
<dbReference type="Pfam" id="PF01850">
    <property type="entry name" value="PIN"/>
    <property type="match status" value="1"/>
</dbReference>
<dbReference type="OrthoDB" id="9811788at2"/>
<comment type="caution">
    <text evidence="8">The sequence shown here is derived from an EMBL/GenBank/DDBJ whole genome shotgun (WGS) entry which is preliminary data.</text>
</comment>
<dbReference type="CDD" id="cd18756">
    <property type="entry name" value="PIN_MtVapC15-VapC11-like"/>
    <property type="match status" value="1"/>
</dbReference>
<gene>
    <name evidence="6" type="primary">vapC</name>
    <name evidence="8" type="ORF">CLV56_3825</name>
</gene>
<keyword evidence="3 6" id="KW-0479">Metal-binding</keyword>